<evidence type="ECO:0000256" key="2">
    <source>
        <dbReference type="PROSITE-ProRule" id="PRU00335"/>
    </source>
</evidence>
<dbReference type="PROSITE" id="PS50977">
    <property type="entry name" value="HTH_TETR_2"/>
    <property type="match status" value="1"/>
</dbReference>
<evidence type="ECO:0000313" key="5">
    <source>
        <dbReference type="Proteomes" id="UP000564644"/>
    </source>
</evidence>
<gene>
    <name evidence="4" type="ORF">H7C18_14785</name>
</gene>
<keyword evidence="5" id="KW-1185">Reference proteome</keyword>
<dbReference type="Gene3D" id="1.10.357.10">
    <property type="entry name" value="Tetracycline Repressor, domain 2"/>
    <property type="match status" value="1"/>
</dbReference>
<organism evidence="4 5">
    <name type="scientific">Cohnella zeiphila</name>
    <dbReference type="NCBI Taxonomy" id="2761120"/>
    <lineage>
        <taxon>Bacteria</taxon>
        <taxon>Bacillati</taxon>
        <taxon>Bacillota</taxon>
        <taxon>Bacilli</taxon>
        <taxon>Bacillales</taxon>
        <taxon>Paenibacillaceae</taxon>
        <taxon>Cohnella</taxon>
    </lineage>
</organism>
<dbReference type="AlphaFoldDB" id="A0A7X0SLF8"/>
<keyword evidence="1 2" id="KW-0238">DNA-binding</keyword>
<dbReference type="SUPFAM" id="SSF48498">
    <property type="entry name" value="Tetracyclin repressor-like, C-terminal domain"/>
    <property type="match status" value="1"/>
</dbReference>
<name>A0A7X0SLF8_9BACL</name>
<proteinExistence type="predicted"/>
<evidence type="ECO:0000313" key="4">
    <source>
        <dbReference type="EMBL" id="MBB6732185.1"/>
    </source>
</evidence>
<evidence type="ECO:0000259" key="3">
    <source>
        <dbReference type="PROSITE" id="PS50977"/>
    </source>
</evidence>
<dbReference type="PANTHER" id="PTHR43479:SF21">
    <property type="entry name" value="TRANSCRIPTIONAL REGULATOR, TETR FAMILY"/>
    <property type="match status" value="1"/>
</dbReference>
<evidence type="ECO:0000256" key="1">
    <source>
        <dbReference type="ARBA" id="ARBA00023125"/>
    </source>
</evidence>
<sequence length="212" mass="24603">MNGFEKRAERIKEKIKSTVFRMLQTWEPKKIRIADIAAEAGVSQVTIYNYFGSKEGLIRETFRDYVGRSVRDFEEFIGSGPSMKEVISYALQYDKLMYRAFSPEMVKQLVIDDSEIAREVDEMYRSRILPFMERFIEEGRRRGEISAKVSTQTIMTYIGIMYNQMQASLDLMQKSGDPEKFLEEAVHLFFYGICGAEPEAGETAAKEEIWET</sequence>
<dbReference type="SUPFAM" id="SSF46689">
    <property type="entry name" value="Homeodomain-like"/>
    <property type="match status" value="1"/>
</dbReference>
<feature type="domain" description="HTH tetR-type" evidence="3">
    <location>
        <begin position="9"/>
        <end position="69"/>
    </location>
</feature>
<reference evidence="4 5" key="1">
    <citation type="submission" date="2020-08" db="EMBL/GenBank/DDBJ databases">
        <title>Cohnella phylogeny.</title>
        <authorList>
            <person name="Dunlap C."/>
        </authorList>
    </citation>
    <scope>NUCLEOTIDE SEQUENCE [LARGE SCALE GENOMIC DNA]</scope>
    <source>
        <strain evidence="4 5">CBP 2801</strain>
    </source>
</reference>
<comment type="caution">
    <text evidence="4">The sequence shown here is derived from an EMBL/GenBank/DDBJ whole genome shotgun (WGS) entry which is preliminary data.</text>
</comment>
<dbReference type="Pfam" id="PF00440">
    <property type="entry name" value="TetR_N"/>
    <property type="match status" value="1"/>
</dbReference>
<protein>
    <submittedName>
        <fullName evidence="4">TetR/AcrR family transcriptional regulator</fullName>
    </submittedName>
</protein>
<feature type="DNA-binding region" description="H-T-H motif" evidence="2">
    <location>
        <begin position="32"/>
        <end position="51"/>
    </location>
</feature>
<dbReference type="EMBL" id="JACJVO010000018">
    <property type="protein sequence ID" value="MBB6732185.1"/>
    <property type="molecule type" value="Genomic_DNA"/>
</dbReference>
<dbReference type="PANTHER" id="PTHR43479">
    <property type="entry name" value="ACREF/ENVCD OPERON REPRESSOR-RELATED"/>
    <property type="match status" value="1"/>
</dbReference>
<dbReference type="GO" id="GO:0003677">
    <property type="term" value="F:DNA binding"/>
    <property type="evidence" value="ECO:0007669"/>
    <property type="project" value="UniProtKB-UniRule"/>
</dbReference>
<accession>A0A7X0SLF8</accession>
<dbReference type="Proteomes" id="UP000564644">
    <property type="component" value="Unassembled WGS sequence"/>
</dbReference>
<dbReference type="InterPro" id="IPR009057">
    <property type="entry name" value="Homeodomain-like_sf"/>
</dbReference>
<dbReference type="InterPro" id="IPR036271">
    <property type="entry name" value="Tet_transcr_reg_TetR-rel_C_sf"/>
</dbReference>
<dbReference type="RefSeq" id="WP_185129859.1">
    <property type="nucleotide sequence ID" value="NZ_JACJVO010000018.1"/>
</dbReference>
<dbReference type="InterPro" id="IPR001647">
    <property type="entry name" value="HTH_TetR"/>
</dbReference>
<dbReference type="InterPro" id="IPR050624">
    <property type="entry name" value="HTH-type_Tx_Regulator"/>
</dbReference>